<name>A0A8S5SS15_9CAUD</name>
<accession>A0A8S5SS15</accession>
<dbReference type="Pfam" id="PF21939">
    <property type="entry name" value="Gp10_C"/>
    <property type="match status" value="1"/>
</dbReference>
<organism evidence="2">
    <name type="scientific">Siphoviridae sp. ct5wd11</name>
    <dbReference type="NCBI Taxonomy" id="2827781"/>
    <lineage>
        <taxon>Viruses</taxon>
        <taxon>Duplodnaviria</taxon>
        <taxon>Heunggongvirae</taxon>
        <taxon>Uroviricota</taxon>
        <taxon>Caudoviricetes</taxon>
    </lineage>
</organism>
<sequence length="605" mass="66886">MDFIQNGGTNGGTYAKYYTGKLSVWENSYDVASNSSNVGYKLQLLSSSSGQFSGLNANFSITINGQQVKSGSRQYSLGHNSAITFAEGTITIGHNDDGAKTIGCSAVIDFQNHTYSPGDFTQSGNLTLSTIPRSSTINSFYGNDIEQYFSVNYTAHYGGFSNKLRISIPNVKELEKFDYSSGQTFKLSSDTIKYLYEYMKNSKTVKIGAVIETWNGGTKIGESVELINTCSITDCEPTMENLKYLDVNTETVKITGNNQQIIRNHSSIKIELTNLRSFKGATLSKCTATINGVTKTFSNIAGTSISSVSLAFGTLNVIENTKMSVTLTDSRGYLVTKELNISIINYIDLSINATVKRTQPTTGEIDISFSGNYYNNKIGSVNNQLTMKWFYRENGVTEWIAGGNISPVLKNNTYSNGTSKISLGKIFDYQKSYEFYIEVADKLITLKPQYTVTQGIPVFNWGKDFFNVFGTLKIKGKNILELIYPVGSTYITQENINPNEILEFGTWERLKGKVCLGLDENDTDFNTIGKIGGEKTHKLTIEEMPNHGHDGTFWKQAEGYGNINPENTKLANRANIANVGKSGGDQAHNNLQPYKVVGYMWIRIT</sequence>
<reference evidence="2" key="1">
    <citation type="journal article" date="2021" name="Proc. Natl. Acad. Sci. U.S.A.">
        <title>A Catalog of Tens of Thousands of Viruses from Human Metagenomes Reveals Hidden Associations with Chronic Diseases.</title>
        <authorList>
            <person name="Tisza M.J."/>
            <person name="Buck C.B."/>
        </authorList>
    </citation>
    <scope>NUCLEOTIDE SEQUENCE</scope>
    <source>
        <strain evidence="2">Ct5wd11</strain>
    </source>
</reference>
<dbReference type="InterPro" id="IPR053827">
    <property type="entry name" value="Gp10_C"/>
</dbReference>
<dbReference type="InterPro" id="IPR008577">
    <property type="entry name" value="DUF859"/>
</dbReference>
<evidence type="ECO:0000259" key="1">
    <source>
        <dbReference type="Pfam" id="PF21939"/>
    </source>
</evidence>
<protein>
    <submittedName>
        <fullName evidence="2">Baseplate protein</fullName>
    </submittedName>
</protein>
<dbReference type="EMBL" id="BK032654">
    <property type="protein sequence ID" value="DAF53479.1"/>
    <property type="molecule type" value="Genomic_DNA"/>
</dbReference>
<dbReference type="SUPFAM" id="SSF88874">
    <property type="entry name" value="Receptor-binding domain of short tail fibre protein gp12"/>
    <property type="match status" value="1"/>
</dbReference>
<proteinExistence type="predicted"/>
<evidence type="ECO:0000313" key="2">
    <source>
        <dbReference type="EMBL" id="DAF53479.1"/>
    </source>
</evidence>
<dbReference type="Pfam" id="PF05895">
    <property type="entry name" value="DUF859"/>
    <property type="match status" value="1"/>
</dbReference>
<feature type="domain" description="Baseplate structural protein Gp10 C-terminal" evidence="1">
    <location>
        <begin position="479"/>
        <end position="604"/>
    </location>
</feature>